<keyword evidence="2" id="KW-1185">Reference proteome</keyword>
<evidence type="ECO:0000313" key="2">
    <source>
        <dbReference type="Proteomes" id="UP001521209"/>
    </source>
</evidence>
<name>A0ABS9DVA5_9PROT</name>
<dbReference type="EMBL" id="JAKGBZ010000012">
    <property type="protein sequence ID" value="MCF3946629.1"/>
    <property type="molecule type" value="Genomic_DNA"/>
</dbReference>
<sequence>MEQQCRSAILEGVAIAGFQIGFGRRALGIKDRVVGEFDVVIGDRMALDLTNRFDIRLRDL</sequence>
<gene>
    <name evidence="1" type="ORF">L2A60_08030</name>
</gene>
<protein>
    <submittedName>
        <fullName evidence="1">Uncharacterized protein</fullName>
    </submittedName>
</protein>
<comment type="caution">
    <text evidence="1">The sequence shown here is derived from an EMBL/GenBank/DDBJ whole genome shotgun (WGS) entry which is preliminary data.</text>
</comment>
<reference evidence="1 2" key="1">
    <citation type="submission" date="2022-01" db="EMBL/GenBank/DDBJ databases">
        <authorList>
            <person name="Won M."/>
            <person name="Kim S.-J."/>
            <person name="Kwon S.-W."/>
        </authorList>
    </citation>
    <scope>NUCLEOTIDE SEQUENCE [LARGE SCALE GENOMIC DNA]</scope>
    <source>
        <strain evidence="1 2">KCTC 23505</strain>
    </source>
</reference>
<proteinExistence type="predicted"/>
<evidence type="ECO:0000313" key="1">
    <source>
        <dbReference type="EMBL" id="MCF3946629.1"/>
    </source>
</evidence>
<organism evidence="1 2">
    <name type="scientific">Acidiphilium iwatense</name>
    <dbReference type="NCBI Taxonomy" id="768198"/>
    <lineage>
        <taxon>Bacteria</taxon>
        <taxon>Pseudomonadati</taxon>
        <taxon>Pseudomonadota</taxon>
        <taxon>Alphaproteobacteria</taxon>
        <taxon>Acetobacterales</taxon>
        <taxon>Acidocellaceae</taxon>
        <taxon>Acidiphilium</taxon>
    </lineage>
</organism>
<accession>A0ABS9DVA5</accession>
<dbReference type="Proteomes" id="UP001521209">
    <property type="component" value="Unassembled WGS sequence"/>
</dbReference>